<dbReference type="PANTHER" id="PTHR42110:SF1">
    <property type="entry name" value="L-ASPARAGINASE, PUTATIVE (AFU_ORTHOLOGUE AFUA_3G11890)-RELATED"/>
    <property type="match status" value="1"/>
</dbReference>
<dbReference type="PANTHER" id="PTHR42110">
    <property type="entry name" value="L-ASPARAGINASE, PUTATIVE (AFU_ORTHOLOGUE AFUA_3G11890)-RELATED"/>
    <property type="match status" value="1"/>
</dbReference>
<evidence type="ECO:0000313" key="1">
    <source>
        <dbReference type="EMBL" id="QGU27364.1"/>
    </source>
</evidence>
<dbReference type="Proteomes" id="UP000422989">
    <property type="component" value="Chromosome"/>
</dbReference>
<dbReference type="KEGG" id="moj:D7D94_06550"/>
<organism evidence="1 2">
    <name type="scientific">Microbacterium oryzae</name>
    <dbReference type="NCBI Taxonomy" id="743009"/>
    <lineage>
        <taxon>Bacteria</taxon>
        <taxon>Bacillati</taxon>
        <taxon>Actinomycetota</taxon>
        <taxon>Actinomycetes</taxon>
        <taxon>Micrococcales</taxon>
        <taxon>Microbacteriaceae</taxon>
        <taxon>Microbacterium</taxon>
    </lineage>
</organism>
<dbReference type="EMBL" id="CP032550">
    <property type="protein sequence ID" value="QGU27364.1"/>
    <property type="molecule type" value="Genomic_DNA"/>
</dbReference>
<gene>
    <name evidence="1" type="ORF">D7D94_06550</name>
</gene>
<name>A0A6I6DZH4_9MICO</name>
<dbReference type="Pfam" id="PF06089">
    <property type="entry name" value="Asparaginase_II"/>
    <property type="match status" value="1"/>
</dbReference>
<accession>A0A6I6DZH4</accession>
<dbReference type="AlphaFoldDB" id="A0A6I6DZH4"/>
<evidence type="ECO:0000313" key="2">
    <source>
        <dbReference type="Proteomes" id="UP000422989"/>
    </source>
</evidence>
<sequence>MVTAETFAAQEAVELAVVDRGGFVESRHVGSALVLSPDGEVAMALGRTDALILPRSSLKPLQAIGSVTAGAPLEGERLAIATASHSGTDRHVALVRDMLAAVGLSEDALGCPAQWPSDSAARDAMVRDHYEPSRLRMTCSGKHAAMLTACVASGWDTATYLDPAHPLQLHIREVVERLSGERVGATVIDGCGAPVHALTLSGLARALHRAGTSSERSPFAMHRVAGALVRAVRENPWTVEGPGRPDTIAIETFGVYSKFGAEGVQTMIAPDGTAVVVKMLDGSNRAAVLVALTLLARTGALGAEAVDHFARTNPMLSVRGGGAEVGRIRASV</sequence>
<proteinExistence type="predicted"/>
<dbReference type="InterPro" id="IPR010349">
    <property type="entry name" value="Asparaginase_II"/>
</dbReference>
<keyword evidence="2" id="KW-1185">Reference proteome</keyword>
<protein>
    <submittedName>
        <fullName evidence="1">Asparaginase</fullName>
    </submittedName>
</protein>
<dbReference type="OrthoDB" id="9780674at2"/>
<reference evidence="1 2" key="1">
    <citation type="submission" date="2018-09" db="EMBL/GenBank/DDBJ databases">
        <title>Whole genome sequencing of Microbacterium oryzae strain MB-10T.</title>
        <authorList>
            <person name="Das S.K."/>
        </authorList>
    </citation>
    <scope>NUCLEOTIDE SEQUENCE [LARGE SCALE GENOMIC DNA]</scope>
    <source>
        <strain evidence="1 2">MB-10</strain>
    </source>
</reference>